<feature type="compositionally biased region" description="Polar residues" evidence="1">
    <location>
        <begin position="39"/>
        <end position="59"/>
    </location>
</feature>
<proteinExistence type="predicted"/>
<gene>
    <name evidence="2" type="ORF">LTRI10_LOCUS13965</name>
</gene>
<accession>A0AAV2DDI1</accession>
<evidence type="ECO:0000256" key="1">
    <source>
        <dbReference type="SAM" id="MobiDB-lite"/>
    </source>
</evidence>
<feature type="region of interest" description="Disordered" evidence="1">
    <location>
        <begin position="39"/>
        <end position="66"/>
    </location>
</feature>
<evidence type="ECO:0000313" key="3">
    <source>
        <dbReference type="Proteomes" id="UP001497516"/>
    </source>
</evidence>
<sequence>MVGLDGEELASDEDELRQKRVMEENRDWRRIASTQSSVSASIVTQSHLKSRTVPETSESSSHKPSFEVRLRPERDNVGEIEDAGLGFWRSPSLWE</sequence>
<organism evidence="2 3">
    <name type="scientific">Linum trigynum</name>
    <dbReference type="NCBI Taxonomy" id="586398"/>
    <lineage>
        <taxon>Eukaryota</taxon>
        <taxon>Viridiplantae</taxon>
        <taxon>Streptophyta</taxon>
        <taxon>Embryophyta</taxon>
        <taxon>Tracheophyta</taxon>
        <taxon>Spermatophyta</taxon>
        <taxon>Magnoliopsida</taxon>
        <taxon>eudicotyledons</taxon>
        <taxon>Gunneridae</taxon>
        <taxon>Pentapetalae</taxon>
        <taxon>rosids</taxon>
        <taxon>fabids</taxon>
        <taxon>Malpighiales</taxon>
        <taxon>Linaceae</taxon>
        <taxon>Linum</taxon>
    </lineage>
</organism>
<keyword evidence="3" id="KW-1185">Reference proteome</keyword>
<protein>
    <submittedName>
        <fullName evidence="2">Uncharacterized protein</fullName>
    </submittedName>
</protein>
<dbReference type="Proteomes" id="UP001497516">
    <property type="component" value="Chromosome 2"/>
</dbReference>
<name>A0AAV2DDI1_9ROSI</name>
<reference evidence="2 3" key="1">
    <citation type="submission" date="2024-04" db="EMBL/GenBank/DDBJ databases">
        <authorList>
            <person name="Fracassetti M."/>
        </authorList>
    </citation>
    <scope>NUCLEOTIDE SEQUENCE [LARGE SCALE GENOMIC DNA]</scope>
</reference>
<dbReference type="AlphaFoldDB" id="A0AAV2DDI1"/>
<evidence type="ECO:0000313" key="2">
    <source>
        <dbReference type="EMBL" id="CAL1371930.1"/>
    </source>
</evidence>
<dbReference type="EMBL" id="OZ034815">
    <property type="protein sequence ID" value="CAL1371930.1"/>
    <property type="molecule type" value="Genomic_DNA"/>
</dbReference>